<dbReference type="PANTHER" id="PTHR44846:SF1">
    <property type="entry name" value="MANNOSYL-D-GLYCERATE TRANSPORT_METABOLISM SYSTEM REPRESSOR MNGR-RELATED"/>
    <property type="match status" value="1"/>
</dbReference>
<feature type="domain" description="HTH gntR-type" evidence="4">
    <location>
        <begin position="8"/>
        <end position="76"/>
    </location>
</feature>
<accession>A0A9X8UI59</accession>
<dbReference type="PRINTS" id="PR00035">
    <property type="entry name" value="HTHGNTR"/>
</dbReference>
<dbReference type="InterPro" id="IPR028978">
    <property type="entry name" value="Chorismate_lyase_/UTRA_dom_sf"/>
</dbReference>
<name>A0A9X8UI59_9FIRM</name>
<dbReference type="GO" id="GO:0003700">
    <property type="term" value="F:DNA-binding transcription factor activity"/>
    <property type="evidence" value="ECO:0007669"/>
    <property type="project" value="InterPro"/>
</dbReference>
<dbReference type="RefSeq" id="WP_079698607.1">
    <property type="nucleotide sequence ID" value="NZ_JADNAH010000060.1"/>
</dbReference>
<dbReference type="OrthoDB" id="9816541at2"/>
<dbReference type="EMBL" id="SLUK01000009">
    <property type="protein sequence ID" value="TCL42548.1"/>
    <property type="molecule type" value="Genomic_DNA"/>
</dbReference>
<dbReference type="SUPFAM" id="SSF64288">
    <property type="entry name" value="Chorismate lyase-like"/>
    <property type="match status" value="1"/>
</dbReference>
<dbReference type="PANTHER" id="PTHR44846">
    <property type="entry name" value="MANNOSYL-D-GLYCERATE TRANSPORT/METABOLISM SYSTEM REPRESSOR MNGR-RELATED"/>
    <property type="match status" value="1"/>
</dbReference>
<evidence type="ECO:0000256" key="1">
    <source>
        <dbReference type="ARBA" id="ARBA00023015"/>
    </source>
</evidence>
<protein>
    <submittedName>
        <fullName evidence="5">GntR family transcriptional regulator</fullName>
    </submittedName>
</protein>
<evidence type="ECO:0000259" key="4">
    <source>
        <dbReference type="PROSITE" id="PS50949"/>
    </source>
</evidence>
<dbReference type="Proteomes" id="UP000294682">
    <property type="component" value="Unassembled WGS sequence"/>
</dbReference>
<evidence type="ECO:0000256" key="3">
    <source>
        <dbReference type="ARBA" id="ARBA00023163"/>
    </source>
</evidence>
<dbReference type="SUPFAM" id="SSF46785">
    <property type="entry name" value="Winged helix' DNA-binding domain"/>
    <property type="match status" value="1"/>
</dbReference>
<dbReference type="SMART" id="SM00866">
    <property type="entry name" value="UTRA"/>
    <property type="match status" value="1"/>
</dbReference>
<dbReference type="InterPro" id="IPR050679">
    <property type="entry name" value="Bact_HTH_transcr_reg"/>
</dbReference>
<evidence type="ECO:0000256" key="2">
    <source>
        <dbReference type="ARBA" id="ARBA00023125"/>
    </source>
</evidence>
<sequence>MLDEHSSTPLYKQLKEDLLSQINAGSLRRGERVPTEMELSDHYGVSRVTVRKALTELVEEGHLTRRQGKGTYVCNPKIGENIMENLSFTSVCQRNGVVPGAKLISVAIRPAGEEDVRELGVASDSRILYLHRLRYADGVPVVLEENFFTERFCPLIKEDLEHESIYALLTSRFGITRLRPSKSIEIARANEWEASQLGVKKRTPVLLVRELMFEEPDIPVHRTRQIVLGDRFKYEIR</sequence>
<keyword evidence="6" id="KW-1185">Reference proteome</keyword>
<dbReference type="PROSITE" id="PS50949">
    <property type="entry name" value="HTH_GNTR"/>
    <property type="match status" value="1"/>
</dbReference>
<evidence type="ECO:0000313" key="5">
    <source>
        <dbReference type="EMBL" id="TCL42548.1"/>
    </source>
</evidence>
<dbReference type="GO" id="GO:0045892">
    <property type="term" value="P:negative regulation of DNA-templated transcription"/>
    <property type="evidence" value="ECO:0007669"/>
    <property type="project" value="TreeGrafter"/>
</dbReference>
<keyword evidence="3" id="KW-0804">Transcription</keyword>
<dbReference type="GO" id="GO:0003677">
    <property type="term" value="F:DNA binding"/>
    <property type="evidence" value="ECO:0007669"/>
    <property type="project" value="UniProtKB-KW"/>
</dbReference>
<keyword evidence="1" id="KW-0805">Transcription regulation</keyword>
<evidence type="ECO:0000313" key="6">
    <source>
        <dbReference type="Proteomes" id="UP000294682"/>
    </source>
</evidence>
<comment type="caution">
    <text evidence="5">The sequence shown here is derived from an EMBL/GenBank/DDBJ whole genome shotgun (WGS) entry which is preliminary data.</text>
</comment>
<organism evidence="5 6">
    <name type="scientific">Harryflintia acetispora</name>
    <dbReference type="NCBI Taxonomy" id="1849041"/>
    <lineage>
        <taxon>Bacteria</taxon>
        <taxon>Bacillati</taxon>
        <taxon>Bacillota</taxon>
        <taxon>Clostridia</taxon>
        <taxon>Eubacteriales</taxon>
        <taxon>Oscillospiraceae</taxon>
        <taxon>Harryflintia</taxon>
    </lineage>
</organism>
<dbReference type="Pfam" id="PF00392">
    <property type="entry name" value="GntR"/>
    <property type="match status" value="1"/>
</dbReference>
<dbReference type="SMART" id="SM00345">
    <property type="entry name" value="HTH_GNTR"/>
    <property type="match status" value="1"/>
</dbReference>
<dbReference type="InterPro" id="IPR036388">
    <property type="entry name" value="WH-like_DNA-bd_sf"/>
</dbReference>
<dbReference type="Pfam" id="PF07702">
    <property type="entry name" value="UTRA"/>
    <property type="match status" value="1"/>
</dbReference>
<reference evidence="5 6" key="1">
    <citation type="submission" date="2019-03" db="EMBL/GenBank/DDBJ databases">
        <title>Genomic Encyclopedia of Type Strains, Phase IV (KMG-IV): sequencing the most valuable type-strain genomes for metagenomic binning, comparative biology and taxonomic classification.</title>
        <authorList>
            <person name="Goeker M."/>
        </authorList>
    </citation>
    <scope>NUCLEOTIDE SEQUENCE [LARGE SCALE GENOMIC DNA]</scope>
    <source>
        <strain evidence="5 6">DSM 100433</strain>
    </source>
</reference>
<dbReference type="InterPro" id="IPR000524">
    <property type="entry name" value="Tscrpt_reg_HTH_GntR"/>
</dbReference>
<dbReference type="FunFam" id="1.10.10.10:FF:000079">
    <property type="entry name" value="GntR family transcriptional regulator"/>
    <property type="match status" value="1"/>
</dbReference>
<dbReference type="CDD" id="cd07377">
    <property type="entry name" value="WHTH_GntR"/>
    <property type="match status" value="1"/>
</dbReference>
<keyword evidence="2" id="KW-0238">DNA-binding</keyword>
<gene>
    <name evidence="5" type="ORF">EDD78_10912</name>
</gene>
<proteinExistence type="predicted"/>
<dbReference type="InterPro" id="IPR036390">
    <property type="entry name" value="WH_DNA-bd_sf"/>
</dbReference>
<dbReference type="InterPro" id="IPR011663">
    <property type="entry name" value="UTRA"/>
</dbReference>
<dbReference type="Gene3D" id="3.40.1410.10">
    <property type="entry name" value="Chorismate lyase-like"/>
    <property type="match status" value="1"/>
</dbReference>
<dbReference type="Gene3D" id="1.10.10.10">
    <property type="entry name" value="Winged helix-like DNA-binding domain superfamily/Winged helix DNA-binding domain"/>
    <property type="match status" value="1"/>
</dbReference>
<dbReference type="AlphaFoldDB" id="A0A9X8UI59"/>